<evidence type="ECO:0000313" key="1">
    <source>
        <dbReference type="EMBL" id="RDI36284.1"/>
    </source>
</evidence>
<proteinExistence type="predicted"/>
<dbReference type="OrthoDB" id="5342505at2"/>
<accession>A0A370G108</accession>
<dbReference type="Pfam" id="PF08856">
    <property type="entry name" value="DUF1826"/>
    <property type="match status" value="1"/>
</dbReference>
<sequence length="204" mass="21789">MSCCPTRDRLSDLAGCAAIREEGRFIVERPRVPVARVREAADAYLAEGARLIQARGRVPEIRAGIAGAFTGRTVALLDDVLDLARLYGAVAGQQAVRLRLERIVTDSCRRFHVDQVGLRLLCAYVGPGVQWTADGGAHIGQAQTGAVVLLKGQRFANWTEEGHVLHRSPSVSGLPEAERVRLLLTVDAADACGAADDAPVMIAA</sequence>
<comment type="caution">
    <text evidence="1">The sequence shown here is derived from an EMBL/GenBank/DDBJ whole genome shotgun (WGS) entry which is preliminary data.</text>
</comment>
<protein>
    <submittedName>
        <fullName evidence="1">Uncharacterized protein DUF1826</fullName>
    </submittedName>
</protein>
<dbReference type="AlphaFoldDB" id="A0A370G108"/>
<dbReference type="InterPro" id="IPR014955">
    <property type="entry name" value="DUF1826"/>
</dbReference>
<keyword evidence="2" id="KW-1185">Reference proteome</keyword>
<dbReference type="Proteomes" id="UP000254958">
    <property type="component" value="Unassembled WGS sequence"/>
</dbReference>
<organism evidence="1 2">
    <name type="scientific">Gluconacetobacter liquefaciens</name>
    <name type="common">Acetobacter liquefaciens</name>
    <dbReference type="NCBI Taxonomy" id="89584"/>
    <lineage>
        <taxon>Bacteria</taxon>
        <taxon>Pseudomonadati</taxon>
        <taxon>Pseudomonadota</taxon>
        <taxon>Alphaproteobacteria</taxon>
        <taxon>Acetobacterales</taxon>
        <taxon>Acetobacteraceae</taxon>
        <taxon>Gluconacetobacter</taxon>
    </lineage>
</organism>
<gene>
    <name evidence="1" type="ORF">C7453_11168</name>
</gene>
<name>A0A370G108_GLULI</name>
<evidence type="ECO:0000313" key="2">
    <source>
        <dbReference type="Proteomes" id="UP000254958"/>
    </source>
</evidence>
<dbReference type="EMBL" id="QQAW01000011">
    <property type="protein sequence ID" value="RDI36284.1"/>
    <property type="molecule type" value="Genomic_DNA"/>
</dbReference>
<reference evidence="1 2" key="1">
    <citation type="submission" date="2018-07" db="EMBL/GenBank/DDBJ databases">
        <title>Genomic Encyclopedia of Type Strains, Phase IV (KMG-IV): sequencing the most valuable type-strain genomes for metagenomic binning, comparative biology and taxonomic classification.</title>
        <authorList>
            <person name="Goeker M."/>
        </authorList>
    </citation>
    <scope>NUCLEOTIDE SEQUENCE [LARGE SCALE GENOMIC DNA]</scope>
    <source>
        <strain evidence="1 2">DSM 5603</strain>
    </source>
</reference>